<evidence type="ECO:0000256" key="1">
    <source>
        <dbReference type="SAM" id="Phobius"/>
    </source>
</evidence>
<accession>A0A974P2R3</accession>
<feature type="transmembrane region" description="Helical" evidence="1">
    <location>
        <begin position="35"/>
        <end position="58"/>
    </location>
</feature>
<dbReference type="AlphaFoldDB" id="A0A974P2R3"/>
<keyword evidence="1" id="KW-1133">Transmembrane helix</keyword>
<keyword evidence="1" id="KW-0812">Transmembrane</keyword>
<dbReference type="EMBL" id="CP068570">
    <property type="protein sequence ID" value="QQZ50186.1"/>
    <property type="molecule type" value="Genomic_DNA"/>
</dbReference>
<keyword evidence="1" id="KW-0472">Membrane</keyword>
<gene>
    <name evidence="2" type="ORF">JKL49_27365</name>
</gene>
<reference evidence="2" key="1">
    <citation type="submission" date="2021-01" db="EMBL/GenBank/DDBJ databases">
        <title>Genome sequence of Phenylobacterium sp. 20VBR1 isolated from a valley glaceir, Ny-Alesund, Svalbard.</title>
        <authorList>
            <person name="Thomas F.A."/>
            <person name="Krishnan K.P."/>
            <person name="Sinha R.K."/>
        </authorList>
    </citation>
    <scope>NUCLEOTIDE SEQUENCE</scope>
    <source>
        <strain evidence="2">20VBR1</strain>
    </source>
</reference>
<proteinExistence type="predicted"/>
<protein>
    <submittedName>
        <fullName evidence="2">Uncharacterized protein</fullName>
    </submittedName>
</protein>
<organism evidence="2">
    <name type="scientific">Phenylobacterium glaciei</name>
    <dbReference type="NCBI Taxonomy" id="2803784"/>
    <lineage>
        <taxon>Bacteria</taxon>
        <taxon>Pseudomonadati</taxon>
        <taxon>Pseudomonadota</taxon>
        <taxon>Alphaproteobacteria</taxon>
        <taxon>Caulobacterales</taxon>
        <taxon>Caulobacteraceae</taxon>
        <taxon>Phenylobacterium</taxon>
    </lineage>
</organism>
<name>A0A974P2R3_9CAUL</name>
<evidence type="ECO:0000313" key="2">
    <source>
        <dbReference type="EMBL" id="QQZ50186.1"/>
    </source>
</evidence>
<sequence>MFGVFGGLGMTLLVYQVFMKENPDGSGGITERAGYFGYSLFASTVIFFVILISTTGTFKQIPYLRQPRSAKSRLGRWRGRSPAPSTTTLSWWLRWPGCSSPSPLG</sequence>